<accession>A0A1T3MTI0</accession>
<keyword evidence="1" id="KW-0732">Signal</keyword>
<sequence>MKNTLKNISIAICLLFCYACTNNEVPVSENAIYFEGNLGKDVITANIEDSDISVPISVRAAKPVDNEVQASVRIDESTVDDYNKKNGTQYTALPADYYTLQDSKYTIEKGKYISNTGILKIKSLTGLPTDKKYVVPVTIVNTTSIPLLQASKSLYVITNRTITTRATSLARNAFKVDFFKNNQGLNAMKTITYETRVLVNRFQVNSPFISSLMGIEENFLLRFGDVTIQPNQLQMAGGNTATTASSAFSTGIWYHVAAVYDGTQIRIYVNGELASSRNAARTVDLTDPTGFYFGFSAGGRYIDGAISEARIWSRALSRNELTNGACGVNPKSEGLIAYWKFNESNDGRTIKDLTGNGRDAIASNNIEWVQGVKCSN</sequence>
<dbReference type="Pfam" id="PF13385">
    <property type="entry name" value="Laminin_G_3"/>
    <property type="match status" value="1"/>
</dbReference>
<comment type="caution">
    <text evidence="4">The sequence shown here is derived from an EMBL/GenBank/DDBJ whole genome shotgun (WGS) entry which is preliminary data.</text>
</comment>
<dbReference type="EMBL" id="MAHX01000006">
    <property type="protein sequence ID" value="OPC67942.1"/>
    <property type="molecule type" value="Genomic_DNA"/>
</dbReference>
<proteinExistence type="predicted"/>
<keyword evidence="5" id="KW-1185">Reference proteome</keyword>
<dbReference type="RefSeq" id="WP_078771069.1">
    <property type="nucleotide sequence ID" value="NZ_CBCSBR010000027.1"/>
</dbReference>
<feature type="domain" description="LamG-like jellyroll fold" evidence="3">
    <location>
        <begin position="189"/>
        <end position="319"/>
    </location>
</feature>
<keyword evidence="2" id="KW-1015">Disulfide bond</keyword>
<dbReference type="AlphaFoldDB" id="A0A1T3MTI0"/>
<organism evidence="4 5">
    <name type="scientific">Elizabethkingia occulta</name>
    <dbReference type="NCBI Taxonomy" id="1867263"/>
    <lineage>
        <taxon>Bacteria</taxon>
        <taxon>Pseudomonadati</taxon>
        <taxon>Bacteroidota</taxon>
        <taxon>Flavobacteriia</taxon>
        <taxon>Flavobacteriales</taxon>
        <taxon>Weeksellaceae</taxon>
        <taxon>Elizabethkingia</taxon>
    </lineage>
</organism>
<evidence type="ECO:0000259" key="3">
    <source>
        <dbReference type="SMART" id="SM00560"/>
    </source>
</evidence>
<dbReference type="InterPro" id="IPR006558">
    <property type="entry name" value="LamG-like"/>
</dbReference>
<dbReference type="Proteomes" id="UP000190813">
    <property type="component" value="Unassembled WGS sequence"/>
</dbReference>
<dbReference type="Pfam" id="PF08522">
    <property type="entry name" value="BT_3987-like_N"/>
    <property type="match status" value="1"/>
</dbReference>
<protein>
    <recommendedName>
        <fullName evidence="3">LamG-like jellyroll fold domain-containing protein</fullName>
    </recommendedName>
</protein>
<dbReference type="GO" id="GO:0005975">
    <property type="term" value="P:carbohydrate metabolic process"/>
    <property type="evidence" value="ECO:0007669"/>
    <property type="project" value="UniProtKB-ARBA"/>
</dbReference>
<dbReference type="SMART" id="SM00560">
    <property type="entry name" value="LamGL"/>
    <property type="match status" value="1"/>
</dbReference>
<evidence type="ECO:0000256" key="1">
    <source>
        <dbReference type="ARBA" id="ARBA00022729"/>
    </source>
</evidence>
<dbReference type="GO" id="GO:0004553">
    <property type="term" value="F:hydrolase activity, hydrolyzing O-glycosyl compounds"/>
    <property type="evidence" value="ECO:0007669"/>
    <property type="project" value="UniProtKB-ARBA"/>
</dbReference>
<dbReference type="InterPro" id="IPR013320">
    <property type="entry name" value="ConA-like_dom_sf"/>
</dbReference>
<dbReference type="Gene3D" id="2.60.120.200">
    <property type="match status" value="1"/>
</dbReference>
<evidence type="ECO:0000313" key="4">
    <source>
        <dbReference type="EMBL" id="OPC67942.1"/>
    </source>
</evidence>
<evidence type="ECO:0000313" key="5">
    <source>
        <dbReference type="Proteomes" id="UP000190813"/>
    </source>
</evidence>
<evidence type="ECO:0000256" key="2">
    <source>
        <dbReference type="ARBA" id="ARBA00023157"/>
    </source>
</evidence>
<reference evidence="4 5" key="1">
    <citation type="submission" date="2016-06" db="EMBL/GenBank/DDBJ databases">
        <title>Revisiting the taxonomy of the Elizabethkingia Genus based on Whole-Genome Sequencing, Optical Mapping, and MALDI-TOF.</title>
        <authorList>
            <person name="Nicholson A.C."/>
        </authorList>
    </citation>
    <scope>NUCLEOTIDE SEQUENCE [LARGE SCALE GENOMIC DNA]</scope>
    <source>
        <strain evidence="4 5">G4070</strain>
    </source>
</reference>
<gene>
    <name evidence="4" type="ORF">BAZ10_15225</name>
</gene>
<dbReference type="InterPro" id="IPR013728">
    <property type="entry name" value="BT_3987-like_N"/>
</dbReference>
<dbReference type="SUPFAM" id="SSF49899">
    <property type="entry name" value="Concanavalin A-like lectins/glucanases"/>
    <property type="match status" value="1"/>
</dbReference>
<name>A0A1T3MTI0_9FLAO</name>
<dbReference type="Gene3D" id="2.60.40.1740">
    <property type="entry name" value="hypothetical protein (bacova_03559)"/>
    <property type="match status" value="1"/>
</dbReference>